<protein>
    <submittedName>
        <fullName evidence="1">Uncharacterized protein</fullName>
    </submittedName>
</protein>
<proteinExistence type="predicted"/>
<reference evidence="1 2" key="1">
    <citation type="submission" date="2024-01" db="EMBL/GenBank/DDBJ databases">
        <title>The complete chloroplast genome sequence of Lithospermum erythrorhizon: insights into the phylogenetic relationship among Boraginaceae species and the maternal lineages of purple gromwells.</title>
        <authorList>
            <person name="Okada T."/>
            <person name="Watanabe K."/>
        </authorList>
    </citation>
    <scope>NUCLEOTIDE SEQUENCE [LARGE SCALE GENOMIC DNA]</scope>
</reference>
<accession>A0AAV3RMB2</accession>
<sequence>MSRGEPPKKKRFSTFCNEIVLKFSPLSNPWNMSSDLETKHHDCEDFGYANSSMKRPFLSYLLLNKMIDESVGKQISQRKLVDLGCADFEIGNRSNRRRILGLVECESGDLDVGYELDETTFKKDFSTKKLEFDSSLSPSMKAVALMTIWTPLLVADWPRPLLMVTQ</sequence>
<keyword evidence="2" id="KW-1185">Reference proteome</keyword>
<name>A0AAV3RMB2_LITER</name>
<gene>
    <name evidence="1" type="ORF">LIER_29131</name>
</gene>
<evidence type="ECO:0000313" key="2">
    <source>
        <dbReference type="Proteomes" id="UP001454036"/>
    </source>
</evidence>
<evidence type="ECO:0000313" key="1">
    <source>
        <dbReference type="EMBL" id="GAA0176073.1"/>
    </source>
</evidence>
<dbReference type="AlphaFoldDB" id="A0AAV3RMB2"/>
<dbReference type="EMBL" id="BAABME010009927">
    <property type="protein sequence ID" value="GAA0176073.1"/>
    <property type="molecule type" value="Genomic_DNA"/>
</dbReference>
<organism evidence="1 2">
    <name type="scientific">Lithospermum erythrorhizon</name>
    <name type="common">Purple gromwell</name>
    <name type="synonym">Lithospermum officinale var. erythrorhizon</name>
    <dbReference type="NCBI Taxonomy" id="34254"/>
    <lineage>
        <taxon>Eukaryota</taxon>
        <taxon>Viridiplantae</taxon>
        <taxon>Streptophyta</taxon>
        <taxon>Embryophyta</taxon>
        <taxon>Tracheophyta</taxon>
        <taxon>Spermatophyta</taxon>
        <taxon>Magnoliopsida</taxon>
        <taxon>eudicotyledons</taxon>
        <taxon>Gunneridae</taxon>
        <taxon>Pentapetalae</taxon>
        <taxon>asterids</taxon>
        <taxon>lamiids</taxon>
        <taxon>Boraginales</taxon>
        <taxon>Boraginaceae</taxon>
        <taxon>Boraginoideae</taxon>
        <taxon>Lithospermeae</taxon>
        <taxon>Lithospermum</taxon>
    </lineage>
</organism>
<comment type="caution">
    <text evidence="1">The sequence shown here is derived from an EMBL/GenBank/DDBJ whole genome shotgun (WGS) entry which is preliminary data.</text>
</comment>
<dbReference type="Proteomes" id="UP001454036">
    <property type="component" value="Unassembled WGS sequence"/>
</dbReference>